<evidence type="ECO:0000256" key="1">
    <source>
        <dbReference type="ARBA" id="ARBA00004123"/>
    </source>
</evidence>
<dbReference type="GO" id="GO:0002039">
    <property type="term" value="F:p53 binding"/>
    <property type="evidence" value="ECO:0007669"/>
    <property type="project" value="InterPro"/>
</dbReference>
<reference evidence="7" key="1">
    <citation type="submission" date="2020-03" db="EMBL/GenBank/DDBJ databases">
        <authorList>
            <person name="Chebbi M.A."/>
            <person name="Drezen J.M."/>
        </authorList>
    </citation>
    <scope>NUCLEOTIDE SEQUENCE</scope>
    <source>
        <tissue evidence="7">Whole body</tissue>
    </source>
</reference>
<comment type="subcellular location">
    <subcellularLocation>
        <location evidence="1">Nucleus</location>
    </subcellularLocation>
</comment>
<dbReference type="GO" id="GO:0005634">
    <property type="term" value="C:nucleus"/>
    <property type="evidence" value="ECO:0007669"/>
    <property type="project" value="UniProtKB-SubCell"/>
</dbReference>
<dbReference type="PANTHER" id="PTHR24131">
    <property type="entry name" value="APOPTOSIS-STIMULATING OF P53 PROTEIN"/>
    <property type="match status" value="1"/>
</dbReference>
<dbReference type="InterPro" id="IPR047163">
    <property type="entry name" value="ASPP1/2"/>
</dbReference>
<reference evidence="7" key="2">
    <citation type="submission" date="2021-04" db="EMBL/GenBank/DDBJ databases">
        <title>Genome-wide patterns of bracovirus chromosomal integration into multiple host tissues during parasitism.</title>
        <authorList>
            <person name="Chebbi M.A.C."/>
        </authorList>
    </citation>
    <scope>NUCLEOTIDE SEQUENCE</scope>
    <source>
        <tissue evidence="7">Whole body</tissue>
    </source>
</reference>
<feature type="region of interest" description="Disordered" evidence="6">
    <location>
        <begin position="129"/>
        <end position="156"/>
    </location>
</feature>
<evidence type="ECO:0000256" key="6">
    <source>
        <dbReference type="SAM" id="MobiDB-lite"/>
    </source>
</evidence>
<dbReference type="AlphaFoldDB" id="A0A8J5QPR6"/>
<accession>A0A8J5QPR6</accession>
<name>A0A8J5QPR6_9HYME</name>
<evidence type="ECO:0000313" key="8">
    <source>
        <dbReference type="Proteomes" id="UP000729913"/>
    </source>
</evidence>
<keyword evidence="8" id="KW-1185">Reference proteome</keyword>
<dbReference type="EMBL" id="JAAOIC020000067">
    <property type="protein sequence ID" value="KAG8034856.1"/>
    <property type="molecule type" value="Genomic_DNA"/>
</dbReference>
<organism evidence="7 8">
    <name type="scientific">Cotesia typhae</name>
    <dbReference type="NCBI Taxonomy" id="2053667"/>
    <lineage>
        <taxon>Eukaryota</taxon>
        <taxon>Metazoa</taxon>
        <taxon>Ecdysozoa</taxon>
        <taxon>Arthropoda</taxon>
        <taxon>Hexapoda</taxon>
        <taxon>Insecta</taxon>
        <taxon>Pterygota</taxon>
        <taxon>Neoptera</taxon>
        <taxon>Endopterygota</taxon>
        <taxon>Hymenoptera</taxon>
        <taxon>Apocrita</taxon>
        <taxon>Ichneumonoidea</taxon>
        <taxon>Braconidae</taxon>
        <taxon>Microgastrinae</taxon>
        <taxon>Cotesia</taxon>
    </lineage>
</organism>
<keyword evidence="5" id="KW-0175">Coiled coil</keyword>
<feature type="compositionally biased region" description="Polar residues" evidence="6">
    <location>
        <begin position="130"/>
        <end position="146"/>
    </location>
</feature>
<protein>
    <submittedName>
        <fullName evidence="7">Uncharacterized protein</fullName>
    </submittedName>
</protein>
<dbReference type="PANTHER" id="PTHR24131:SF10">
    <property type="entry name" value="ANKYRIN-REPEAT, SH3-DOMAIN, AND PROLINE-RICH-REGION CONTAINING PROTEIN, ISOFORM B"/>
    <property type="match status" value="1"/>
</dbReference>
<evidence type="ECO:0000256" key="2">
    <source>
        <dbReference type="ARBA" id="ARBA00022737"/>
    </source>
</evidence>
<evidence type="ECO:0000256" key="3">
    <source>
        <dbReference type="ARBA" id="ARBA00023043"/>
    </source>
</evidence>
<proteinExistence type="predicted"/>
<dbReference type="OrthoDB" id="10038642at2759"/>
<dbReference type="Proteomes" id="UP000729913">
    <property type="component" value="Unassembled WGS sequence"/>
</dbReference>
<comment type="caution">
    <text evidence="7">The sequence shown here is derived from an EMBL/GenBank/DDBJ whole genome shotgun (WGS) entry which is preliminary data.</text>
</comment>
<keyword evidence="2" id="KW-0677">Repeat</keyword>
<evidence type="ECO:0000256" key="5">
    <source>
        <dbReference type="SAM" id="Coils"/>
    </source>
</evidence>
<evidence type="ECO:0000313" key="7">
    <source>
        <dbReference type="EMBL" id="KAG8034856.1"/>
    </source>
</evidence>
<keyword evidence="3" id="KW-0040">ANK repeat</keyword>
<sequence length="189" mass="21074">MLTCVYSAESFKTKAVTVKLRQAGGKAKKKAKLLAIKERPGVAKPDPTVNANHGLPVGGGGAVLVLSELESMASRQQREIAQQRRLLEQREARLALLRGAQEPAQQERLARLRHRLDQQQSKLNRLRLLRSQTDQSRANNATLTSQQRREQRIDQSADWVAGRFKGPGERRNPGISMCMLSTIHHRGGT</sequence>
<evidence type="ECO:0000256" key="4">
    <source>
        <dbReference type="ARBA" id="ARBA00023242"/>
    </source>
</evidence>
<feature type="coiled-coil region" evidence="5">
    <location>
        <begin position="66"/>
        <end position="129"/>
    </location>
</feature>
<dbReference type="GO" id="GO:0042981">
    <property type="term" value="P:regulation of apoptotic process"/>
    <property type="evidence" value="ECO:0007669"/>
    <property type="project" value="InterPro"/>
</dbReference>
<keyword evidence="4" id="KW-0539">Nucleus</keyword>
<gene>
    <name evidence="7" type="ORF">G9C98_007932</name>
</gene>